<feature type="region of interest" description="Disordered" evidence="1">
    <location>
        <begin position="775"/>
        <end position="803"/>
    </location>
</feature>
<dbReference type="RefSeq" id="WP_344253463.1">
    <property type="nucleotide sequence ID" value="NZ_BAAARE010000003.1"/>
</dbReference>
<dbReference type="Pfam" id="PF13625">
    <property type="entry name" value="Helicase_C_3"/>
    <property type="match status" value="1"/>
</dbReference>
<evidence type="ECO:0000259" key="2">
    <source>
        <dbReference type="Pfam" id="PF13625"/>
    </source>
</evidence>
<evidence type="ECO:0000313" key="4">
    <source>
        <dbReference type="Proteomes" id="UP001500730"/>
    </source>
</evidence>
<feature type="compositionally biased region" description="Gly residues" evidence="1">
    <location>
        <begin position="456"/>
        <end position="465"/>
    </location>
</feature>
<evidence type="ECO:0000313" key="3">
    <source>
        <dbReference type="EMBL" id="GAA2474316.1"/>
    </source>
</evidence>
<reference evidence="3 4" key="1">
    <citation type="journal article" date="2019" name="Int. J. Syst. Evol. Microbiol.">
        <title>The Global Catalogue of Microorganisms (GCM) 10K type strain sequencing project: providing services to taxonomists for standard genome sequencing and annotation.</title>
        <authorList>
            <consortium name="The Broad Institute Genomics Platform"/>
            <consortium name="The Broad Institute Genome Sequencing Center for Infectious Disease"/>
            <person name="Wu L."/>
            <person name="Ma J."/>
        </authorList>
    </citation>
    <scope>NUCLEOTIDE SEQUENCE [LARGE SCALE GENOMIC DNA]</scope>
    <source>
        <strain evidence="3 4">JCM 16259</strain>
    </source>
</reference>
<gene>
    <name evidence="3" type="ORF">GCM10009858_09620</name>
</gene>
<proteinExistence type="predicted"/>
<evidence type="ECO:0000256" key="1">
    <source>
        <dbReference type="SAM" id="MobiDB-lite"/>
    </source>
</evidence>
<accession>A0ABN3KYX0</accession>
<dbReference type="InterPro" id="IPR032830">
    <property type="entry name" value="XPB/Ssl2_N"/>
</dbReference>
<dbReference type="GO" id="GO:0004386">
    <property type="term" value="F:helicase activity"/>
    <property type="evidence" value="ECO:0007669"/>
    <property type="project" value="UniProtKB-KW"/>
</dbReference>
<keyword evidence="3" id="KW-0067">ATP-binding</keyword>
<organism evidence="3 4">
    <name type="scientific">Terrabacter carboxydivorans</name>
    <dbReference type="NCBI Taxonomy" id="619730"/>
    <lineage>
        <taxon>Bacteria</taxon>
        <taxon>Bacillati</taxon>
        <taxon>Actinomycetota</taxon>
        <taxon>Actinomycetes</taxon>
        <taxon>Micrococcales</taxon>
        <taxon>Intrasporangiaceae</taxon>
        <taxon>Terrabacter</taxon>
    </lineage>
</organism>
<keyword evidence="4" id="KW-1185">Reference proteome</keyword>
<protein>
    <submittedName>
        <fullName evidence="3">Helicase-associated domain-containing protein</fullName>
    </submittedName>
</protein>
<dbReference type="Proteomes" id="UP001500730">
    <property type="component" value="Unassembled WGS sequence"/>
</dbReference>
<feature type="region of interest" description="Disordered" evidence="1">
    <location>
        <begin position="456"/>
        <end position="495"/>
    </location>
</feature>
<comment type="caution">
    <text evidence="3">The sequence shown here is derived from an EMBL/GenBank/DDBJ whole genome shotgun (WGS) entry which is preliminary data.</text>
</comment>
<name>A0ABN3KYX0_9MICO</name>
<sequence>MATPSRSLADDIRGRSDAELIDLVLARPDLARPAPADLTSLAARAGTRASVQRAVEALDRGHLQVLEAVVVAGDGADRDDLLRLVGSDDRATVDAIVTDLWRSALVWRGADGHHVVRTVPEVLGTSVAGLGAPMRELRPSSQPEHADPDRIRAVLAEAPDDSRTMLERMTWGPAFGVLPAAQPGRTTVRWLLENHLLVPVSTDRVALPREVGLVLREGRLHRSVELTPPAIEARAVSLVDAAAGGAASECLTHVDELAAAWGADPPRVLRAGGLSVRDLRVTQLSLDLDPEHTAFVVELAYAAGLVADDGEVVPVWAPTSEIDEWSSSEAGHRWATLALAWLGSTRAPHLVGRRSTGTGPANALGPDVQWPAIRAIRREVLRELASLEPGSAPDHASLRERLAWRRPNRSAAVLDEAVEAVLREAEWLGVTGRGALSDAGRALVAPFVPPVPGAGAGAGVGGKAGGASTSTGKRTGRARSDRGADITSDEQDTPTAEAVAESVAAAMSAHLPAPVDHILVQADLTAVAPGPLVGALGSFMRLAADVESRGGATVYRFTPESVRRALDAGWTAADFTETVRRSSRTPVPQPLEYLVSDVARKHGQTRIGGAAAYIRSDDEAVLDTMLASRDLAPLRLRRLAPTVLVSSADPRVLVDLLRDNGFAPVHEGQDGTVVHAETPRRRAGTRRRGPGPMVSPVDRPYTQSLVDGLRAAEATADQRRAEDESKAGPRIQAMDPVVTLSLLRDAVADRHGVWIGYSDGHGATSRHLIHPQKVEGGRVRATDESGHEKSFSVHRITGATTES</sequence>
<feature type="compositionally biased region" description="Basic and acidic residues" evidence="1">
    <location>
        <begin position="775"/>
        <end position="791"/>
    </location>
</feature>
<feature type="domain" description="Helicase XPB/Ssl2 N-terminal" evidence="2">
    <location>
        <begin position="518"/>
        <end position="640"/>
    </location>
</feature>
<keyword evidence="3" id="KW-0378">Hydrolase</keyword>
<feature type="region of interest" description="Disordered" evidence="1">
    <location>
        <begin position="676"/>
        <end position="700"/>
    </location>
</feature>
<dbReference type="EMBL" id="BAAARE010000003">
    <property type="protein sequence ID" value="GAA2474316.1"/>
    <property type="molecule type" value="Genomic_DNA"/>
</dbReference>
<keyword evidence="3" id="KW-0547">Nucleotide-binding</keyword>
<keyword evidence="3" id="KW-0347">Helicase</keyword>